<dbReference type="OrthoDB" id="408683at2759"/>
<evidence type="ECO:0000313" key="4">
    <source>
        <dbReference type="EMBL" id="OAY52704.1"/>
    </source>
</evidence>
<evidence type="ECO:0000313" key="5">
    <source>
        <dbReference type="Proteomes" id="UP000091857"/>
    </source>
</evidence>
<protein>
    <recommendedName>
        <fullName evidence="3">tRNA-splicing endonuclease subunit Sen54 N-terminal domain-containing protein</fullName>
    </recommendedName>
</protein>
<proteinExistence type="inferred from homology"/>
<keyword evidence="5" id="KW-1185">Reference proteome</keyword>
<feature type="domain" description="tRNA-splicing endonuclease subunit Sen54 N-terminal" evidence="3">
    <location>
        <begin position="35"/>
        <end position="95"/>
    </location>
</feature>
<reference evidence="4 5" key="1">
    <citation type="submission" date="2016-02" db="EMBL/GenBank/DDBJ databases">
        <title>WGS assembly of Manihot esculenta.</title>
        <authorList>
            <person name="Bredeson J.V."/>
            <person name="Prochnik S.E."/>
            <person name="Lyons J.B."/>
            <person name="Schmutz J."/>
            <person name="Grimwood J."/>
            <person name="Vrebalov J."/>
            <person name="Bart R.S."/>
            <person name="Amuge T."/>
            <person name="Ferguson M.E."/>
            <person name="Green R."/>
            <person name="Putnam N."/>
            <person name="Stites J."/>
            <person name="Rounsley S."/>
            <person name="Rokhsar D.S."/>
        </authorList>
    </citation>
    <scope>NUCLEOTIDE SEQUENCE [LARGE SCALE GENOMIC DNA]</scope>
    <source>
        <strain evidence="5">cv. AM560-2</strain>
        <tissue evidence="4">Leaf</tissue>
    </source>
</reference>
<dbReference type="Gramene" id="Manes.04G104200.4.v8.1">
    <property type="protein sequence ID" value="Manes.04G104200.4.v8.1.CDS"/>
    <property type="gene ID" value="Manes.04G104200.v8.1"/>
</dbReference>
<dbReference type="OMA" id="GCCWESF"/>
<dbReference type="Gramene" id="Manes.04G104200.12.v8.1">
    <property type="protein sequence ID" value="Manes.04G104200.12.v8.1.CDS"/>
    <property type="gene ID" value="Manes.04G104200.v8.1"/>
</dbReference>
<evidence type="ECO:0000256" key="1">
    <source>
        <dbReference type="ARBA" id="ARBA00005736"/>
    </source>
</evidence>
<evidence type="ECO:0000256" key="2">
    <source>
        <dbReference type="ARBA" id="ARBA00022694"/>
    </source>
</evidence>
<dbReference type="Gramene" id="Manes.04G104200.11.v8.1">
    <property type="protein sequence ID" value="Manes.04G104200.11.v8.1.CDS"/>
    <property type="gene ID" value="Manes.04G104200.v8.1"/>
</dbReference>
<dbReference type="InterPro" id="IPR024336">
    <property type="entry name" value="tRNA_splic_suSen54_N"/>
</dbReference>
<dbReference type="Gramene" id="Manes.04G104200.13.v8.1">
    <property type="protein sequence ID" value="Manes.04G104200.13.v8.1.CDS"/>
    <property type="gene ID" value="Manes.04G104200.v8.1"/>
</dbReference>
<dbReference type="Gramene" id="Manes.04G104200.5.v8.1">
    <property type="protein sequence ID" value="Manes.04G104200.5.v8.1.CDS"/>
    <property type="gene ID" value="Manes.04G104200.v8.1"/>
</dbReference>
<dbReference type="EMBL" id="CM004390">
    <property type="protein sequence ID" value="OAY52704.1"/>
    <property type="molecule type" value="Genomic_DNA"/>
</dbReference>
<dbReference type="PANTHER" id="PTHR21027">
    <property type="entry name" value="TRNA-SPLICING ENDONUCLEASE SUBUNIT SEN54"/>
    <property type="match status" value="1"/>
</dbReference>
<dbReference type="Gramene" id="Manes.04G104200.7.v8.1">
    <property type="protein sequence ID" value="Manes.04G104200.7.v8.1.CDS"/>
    <property type="gene ID" value="Manes.04G104200.v8.1"/>
</dbReference>
<dbReference type="InterPro" id="IPR024337">
    <property type="entry name" value="tRNA_splic_suSen54"/>
</dbReference>
<dbReference type="PANTHER" id="PTHR21027:SF1">
    <property type="entry name" value="TRNA-SPLICING ENDONUCLEASE SUBUNIT SEN54"/>
    <property type="match status" value="1"/>
</dbReference>
<dbReference type="GO" id="GO:0000379">
    <property type="term" value="P:tRNA-type intron splice site recognition and cleavage"/>
    <property type="evidence" value="ECO:0000318"/>
    <property type="project" value="GO_Central"/>
</dbReference>
<dbReference type="EMBL" id="CM004390">
    <property type="protein sequence ID" value="OAY52705.1"/>
    <property type="molecule type" value="Genomic_DNA"/>
</dbReference>
<dbReference type="Gramene" id="Manes.04G104200.14.v8.1">
    <property type="protein sequence ID" value="Manes.04G104200.14.v8.1.CDS"/>
    <property type="gene ID" value="Manes.04G104200.v8.1"/>
</dbReference>
<dbReference type="Gramene" id="Manes.04G104200.6.v8.1">
    <property type="protein sequence ID" value="Manes.04G104200.6.v8.1.CDS"/>
    <property type="gene ID" value="Manes.04G104200.v8.1"/>
</dbReference>
<dbReference type="AlphaFoldDB" id="A0A251LIT7"/>
<name>A0A251LIT7_MANES</name>
<dbReference type="Gramene" id="Manes.04G104200.15.v8.1">
    <property type="protein sequence ID" value="Manes.04G104200.15.v8.1.CDS"/>
    <property type="gene ID" value="Manes.04G104200.v8.1"/>
</dbReference>
<dbReference type="STRING" id="3983.A0A251LIT7"/>
<sequence>MEVEDWESSSAELSDTEANLKDTNDEDLYFTPGSLPKLQFRSDISKARWDDEIGMAEVVEKKGKFWTTTGIAHSGKIHCSIEEILFLAELGALVLMDDKDTCISLKDIYGKMGDEKNGCCWELFEVYRHLKSLGYIVQRHGVPWSMKGVRSNHTFDFFQGTLENNGVTIDPELEDSALIVENVSNLQVDELRPNFDIYLPNSKFRKSSPGDPAFLLCFIRGSPPSKAKIEALERRFGQAPLKFCHVDQGRVSFFSFKKVELPVLP</sequence>
<dbReference type="GO" id="GO:0000214">
    <property type="term" value="C:tRNA-intron endonuclease complex"/>
    <property type="evidence" value="ECO:0000318"/>
    <property type="project" value="GO_Central"/>
</dbReference>
<keyword evidence="2" id="KW-0819">tRNA processing</keyword>
<evidence type="ECO:0000259" key="3">
    <source>
        <dbReference type="Pfam" id="PF12928"/>
    </source>
</evidence>
<comment type="similarity">
    <text evidence="1">Belongs to the SEN54 family.</text>
</comment>
<gene>
    <name evidence="4" type="ORF">MANES_04G104200</name>
</gene>
<dbReference type="Gramene" id="Manes.04G104200.9.v8.1">
    <property type="protein sequence ID" value="Manes.04G104200.9.v8.1.CDS"/>
    <property type="gene ID" value="Manes.04G104200.v8.1"/>
</dbReference>
<dbReference type="Proteomes" id="UP000091857">
    <property type="component" value="Chromosome 4"/>
</dbReference>
<dbReference type="EMBL" id="CM004390">
    <property type="protein sequence ID" value="OAY52706.1"/>
    <property type="molecule type" value="Genomic_DNA"/>
</dbReference>
<accession>A0A251LIT7</accession>
<organism evidence="4 5">
    <name type="scientific">Manihot esculenta</name>
    <name type="common">Cassava</name>
    <name type="synonym">Jatropha manihot</name>
    <dbReference type="NCBI Taxonomy" id="3983"/>
    <lineage>
        <taxon>Eukaryota</taxon>
        <taxon>Viridiplantae</taxon>
        <taxon>Streptophyta</taxon>
        <taxon>Embryophyta</taxon>
        <taxon>Tracheophyta</taxon>
        <taxon>Spermatophyta</taxon>
        <taxon>Magnoliopsida</taxon>
        <taxon>eudicotyledons</taxon>
        <taxon>Gunneridae</taxon>
        <taxon>Pentapetalae</taxon>
        <taxon>rosids</taxon>
        <taxon>fabids</taxon>
        <taxon>Malpighiales</taxon>
        <taxon>Euphorbiaceae</taxon>
        <taxon>Crotonoideae</taxon>
        <taxon>Manihoteae</taxon>
        <taxon>Manihot</taxon>
    </lineage>
</organism>
<dbReference type="Pfam" id="PF12928">
    <property type="entry name" value="tRNA_int_end_N2"/>
    <property type="match status" value="1"/>
</dbReference>